<proteinExistence type="predicted"/>
<dbReference type="EMBL" id="AZNH01000059">
    <property type="protein sequence ID" value="KID83483.1"/>
    <property type="molecule type" value="Genomic_DNA"/>
</dbReference>
<protein>
    <submittedName>
        <fullName evidence="1">Uncharacterized protein</fullName>
    </submittedName>
</protein>
<dbReference type="Proteomes" id="UP000031192">
    <property type="component" value="Unassembled WGS sequence"/>
</dbReference>
<evidence type="ECO:0000313" key="2">
    <source>
        <dbReference type="Proteomes" id="UP000031192"/>
    </source>
</evidence>
<evidence type="ECO:0000313" key="1">
    <source>
        <dbReference type="EMBL" id="KID83483.1"/>
    </source>
</evidence>
<comment type="caution">
    <text evidence="1">The sequence shown here is derived from an EMBL/GenBank/DDBJ whole genome shotgun (WGS) entry which is preliminary data.</text>
</comment>
<dbReference type="HOGENOM" id="CLU_2373241_0_0_1"/>
<dbReference type="AlphaFoldDB" id="A0A0B4GLL3"/>
<name>A0A0B4GLL3_METGA</name>
<gene>
    <name evidence="1" type="ORF">MGU_09269</name>
</gene>
<accession>A0A0B4GLL3</accession>
<sequence>MTTIQTHGSSGRLYLSTDRRRFGSYNICTSPDAGTIDTCNVTGSVRGTFLLGLAVCESKRNYTVTAIVRVAKSAEWAIQRGEYGYDVSTIQRNDA</sequence>
<reference evidence="1 2" key="1">
    <citation type="journal article" date="2014" name="Proc. Natl. Acad. Sci. U.S.A.">
        <title>Trajectory and genomic determinants of fungal-pathogen speciation and host adaptation.</title>
        <authorList>
            <person name="Hu X."/>
            <person name="Xiao G."/>
            <person name="Zheng P."/>
            <person name="Shang Y."/>
            <person name="Su Y."/>
            <person name="Zhang X."/>
            <person name="Liu X."/>
            <person name="Zhan S."/>
            <person name="St Leger R.J."/>
            <person name="Wang C."/>
        </authorList>
    </citation>
    <scope>NUCLEOTIDE SEQUENCE [LARGE SCALE GENOMIC DNA]</scope>
    <source>
        <strain evidence="1 2">ARSEF 977</strain>
    </source>
</reference>
<keyword evidence="2" id="KW-1185">Reference proteome</keyword>
<organism evidence="1 2">
    <name type="scientific">Metarhizium guizhouense (strain ARSEF 977)</name>
    <dbReference type="NCBI Taxonomy" id="1276136"/>
    <lineage>
        <taxon>Eukaryota</taxon>
        <taxon>Fungi</taxon>
        <taxon>Dikarya</taxon>
        <taxon>Ascomycota</taxon>
        <taxon>Pezizomycotina</taxon>
        <taxon>Sordariomycetes</taxon>
        <taxon>Hypocreomycetidae</taxon>
        <taxon>Hypocreales</taxon>
        <taxon>Clavicipitaceae</taxon>
        <taxon>Metarhizium</taxon>
    </lineage>
</organism>